<protein>
    <submittedName>
        <fullName evidence="2">Uncharacterized protein</fullName>
    </submittedName>
</protein>
<feature type="transmembrane region" description="Helical" evidence="1">
    <location>
        <begin position="79"/>
        <end position="101"/>
    </location>
</feature>
<keyword evidence="3" id="KW-1185">Reference proteome</keyword>
<dbReference type="EMBL" id="CAEQ01001645">
    <property type="protein sequence ID" value="CCD14779.1"/>
    <property type="molecule type" value="Genomic_DNA"/>
</dbReference>
<gene>
    <name evidence="2" type="ORF">TCIL3000_0_53660</name>
</gene>
<sequence>MAFVLEWRKCRCIKLRCRPAPRHHSQLRRVRASRLFFLGVCGNLLALRQNKAVGREIQTHATRTVTGEHSRGQSAAIAVVWRIFFLCFIYTCSLACFRAAACSHKRQLNEKDEQALCDFLKITSVRIITKS</sequence>
<evidence type="ECO:0000256" key="1">
    <source>
        <dbReference type="SAM" id="Phobius"/>
    </source>
</evidence>
<proteinExistence type="predicted"/>
<comment type="caution">
    <text evidence="2">The sequence shown here is derived from an EMBL/GenBank/DDBJ whole genome shotgun (WGS) entry which is preliminary data.</text>
</comment>
<name>F9WBZ2_TRYCI</name>
<dbReference type="AlphaFoldDB" id="F9WBZ2"/>
<evidence type="ECO:0000313" key="2">
    <source>
        <dbReference type="EMBL" id="CCD14779.1"/>
    </source>
</evidence>
<organism evidence="2 3">
    <name type="scientific">Trypanosoma congolense (strain IL3000)</name>
    <dbReference type="NCBI Taxonomy" id="1068625"/>
    <lineage>
        <taxon>Eukaryota</taxon>
        <taxon>Discoba</taxon>
        <taxon>Euglenozoa</taxon>
        <taxon>Kinetoplastea</taxon>
        <taxon>Metakinetoplastina</taxon>
        <taxon>Trypanosomatida</taxon>
        <taxon>Trypanosomatidae</taxon>
        <taxon>Trypanosoma</taxon>
        <taxon>Nannomonas</taxon>
    </lineage>
</organism>
<reference evidence="2 3" key="2">
    <citation type="journal article" date="2012" name="Proc. Natl. Acad. Sci. U.S.A.">
        <title>Antigenic diversity is generated by distinct evolutionary mechanisms in African trypanosome species.</title>
        <authorList>
            <person name="Jackson A.P."/>
            <person name="Berry A."/>
            <person name="Aslett M."/>
            <person name="Allison H.C."/>
            <person name="Burton P."/>
            <person name="Vavrova-Anderson J."/>
            <person name="Brown R."/>
            <person name="Browne H."/>
            <person name="Corton N."/>
            <person name="Hauser H."/>
            <person name="Gamble J."/>
            <person name="Gilderthorp R."/>
            <person name="Marcello L."/>
            <person name="McQuillan J."/>
            <person name="Otto T.D."/>
            <person name="Quail M.A."/>
            <person name="Sanders M.J."/>
            <person name="van Tonder A."/>
            <person name="Ginger M.L."/>
            <person name="Field M.C."/>
            <person name="Barry J.D."/>
            <person name="Hertz-Fowler C."/>
            <person name="Berriman M."/>
        </authorList>
    </citation>
    <scope>NUCLEOTIDE SEQUENCE [LARGE SCALE GENOMIC DNA]</scope>
    <source>
        <strain evidence="2 3">IL3000</strain>
    </source>
</reference>
<evidence type="ECO:0000313" key="3">
    <source>
        <dbReference type="Proteomes" id="UP000000702"/>
    </source>
</evidence>
<keyword evidence="1" id="KW-0472">Membrane</keyword>
<reference evidence="3" key="1">
    <citation type="submission" date="2011-07" db="EMBL/GenBank/DDBJ databases">
        <title>Divergent evolution of antigenic variation in African trypanosomes.</title>
        <authorList>
            <person name="Jackson A.P."/>
            <person name="Berry A."/>
            <person name="Allison H.C."/>
            <person name="Burton P."/>
            <person name="Anderson J."/>
            <person name="Aslett M."/>
            <person name="Brown R."/>
            <person name="Corton N."/>
            <person name="Harris D."/>
            <person name="Hauser H."/>
            <person name="Gamble J."/>
            <person name="Gilderthorp R."/>
            <person name="McQuillan J."/>
            <person name="Quail M.A."/>
            <person name="Sanders M."/>
            <person name="Van Tonder A."/>
            <person name="Ginger M.L."/>
            <person name="Donelson J.E."/>
            <person name="Field M.C."/>
            <person name="Barry J.D."/>
            <person name="Berriman M."/>
            <person name="Hertz-Fowler C."/>
        </authorList>
    </citation>
    <scope>NUCLEOTIDE SEQUENCE [LARGE SCALE GENOMIC DNA]</scope>
    <source>
        <strain evidence="3">IL3000</strain>
    </source>
</reference>
<accession>F9WBZ2</accession>
<keyword evidence="1" id="KW-0812">Transmembrane</keyword>
<keyword evidence="1" id="KW-1133">Transmembrane helix</keyword>
<dbReference type="Proteomes" id="UP000000702">
    <property type="component" value="Unassembled WGS sequence"/>
</dbReference>